<keyword evidence="2" id="KW-1185">Reference proteome</keyword>
<evidence type="ECO:0000313" key="1">
    <source>
        <dbReference type="EnsemblPlants" id="AUR62036739-RA:cds"/>
    </source>
</evidence>
<organism evidence="1 2">
    <name type="scientific">Chenopodium quinoa</name>
    <name type="common">Quinoa</name>
    <dbReference type="NCBI Taxonomy" id="63459"/>
    <lineage>
        <taxon>Eukaryota</taxon>
        <taxon>Viridiplantae</taxon>
        <taxon>Streptophyta</taxon>
        <taxon>Embryophyta</taxon>
        <taxon>Tracheophyta</taxon>
        <taxon>Spermatophyta</taxon>
        <taxon>Magnoliopsida</taxon>
        <taxon>eudicotyledons</taxon>
        <taxon>Gunneridae</taxon>
        <taxon>Pentapetalae</taxon>
        <taxon>Caryophyllales</taxon>
        <taxon>Chenopodiaceae</taxon>
        <taxon>Chenopodioideae</taxon>
        <taxon>Atripliceae</taxon>
        <taxon>Chenopodium</taxon>
    </lineage>
</organism>
<name>A0A803MX09_CHEQI</name>
<dbReference type="AlphaFoldDB" id="A0A803MX09"/>
<reference evidence="1" key="1">
    <citation type="journal article" date="2017" name="Nature">
        <title>The genome of Chenopodium quinoa.</title>
        <authorList>
            <person name="Jarvis D.E."/>
            <person name="Ho Y.S."/>
            <person name="Lightfoot D.J."/>
            <person name="Schmoeckel S.M."/>
            <person name="Li B."/>
            <person name="Borm T.J.A."/>
            <person name="Ohyanagi H."/>
            <person name="Mineta K."/>
            <person name="Michell C.T."/>
            <person name="Saber N."/>
            <person name="Kharbatia N.M."/>
            <person name="Rupper R.R."/>
            <person name="Sharp A.R."/>
            <person name="Dally N."/>
            <person name="Boughton B.A."/>
            <person name="Woo Y.H."/>
            <person name="Gao G."/>
            <person name="Schijlen E.G.W.M."/>
            <person name="Guo X."/>
            <person name="Momin A.A."/>
            <person name="Negrao S."/>
            <person name="Al-Babili S."/>
            <person name="Gehring C."/>
            <person name="Roessner U."/>
            <person name="Jung C."/>
            <person name="Murphy K."/>
            <person name="Arold S.T."/>
            <person name="Gojobori T."/>
            <person name="van der Linden C.G."/>
            <person name="van Loo E.N."/>
            <person name="Jellen E.N."/>
            <person name="Maughan P.J."/>
            <person name="Tester M."/>
        </authorList>
    </citation>
    <scope>NUCLEOTIDE SEQUENCE [LARGE SCALE GENOMIC DNA]</scope>
    <source>
        <strain evidence="1">cv. PI 614886</strain>
    </source>
</reference>
<dbReference type="Gramene" id="AUR62036739-RA">
    <property type="protein sequence ID" value="AUR62036739-RA:cds"/>
    <property type="gene ID" value="AUR62036739"/>
</dbReference>
<sequence>MVEVTVAVVVIKSKFSIDHDISGNKQPSEVSFTRSPFWIHLEDVPFNRRKAFVANEVGESLGGFIEYDASDPLGYEKVMRIKVLLDIEKPLRRGLRIATGPSSSKWIGINRVTDSERIREANLLQNLKEKKLTLRPTYDDPCAIKLGPPGVAKMLLFETPEKLGQGGFSQSGEAAEWAEKRAEKGAAWPELQHHVAMESDEVQGVEKVKKMEKSSS</sequence>
<proteinExistence type="predicted"/>
<dbReference type="EnsemblPlants" id="AUR62036739-RA">
    <property type="protein sequence ID" value="AUR62036739-RA:cds"/>
    <property type="gene ID" value="AUR62036739"/>
</dbReference>
<dbReference type="Proteomes" id="UP000596660">
    <property type="component" value="Unplaced"/>
</dbReference>
<evidence type="ECO:0000313" key="2">
    <source>
        <dbReference type="Proteomes" id="UP000596660"/>
    </source>
</evidence>
<protein>
    <recommendedName>
        <fullName evidence="3">DUF4283 domain-containing protein</fullName>
    </recommendedName>
</protein>
<accession>A0A803MX09</accession>
<reference evidence="1" key="2">
    <citation type="submission" date="2021-03" db="UniProtKB">
        <authorList>
            <consortium name="EnsemblPlants"/>
        </authorList>
    </citation>
    <scope>IDENTIFICATION</scope>
</reference>
<evidence type="ECO:0008006" key="3">
    <source>
        <dbReference type="Google" id="ProtNLM"/>
    </source>
</evidence>